<accession>A0ABM8Q967</accession>
<dbReference type="EMBL" id="CAJHOF010000017">
    <property type="protein sequence ID" value="CAD7289526.1"/>
    <property type="molecule type" value="Genomic_DNA"/>
</dbReference>
<gene>
    <name evidence="3" type="ORF">LMG7974_01603</name>
</gene>
<keyword evidence="2" id="KW-0472">Membrane</keyword>
<comment type="caution">
    <text evidence="3">The sequence shown here is derived from an EMBL/GenBank/DDBJ whole genome shotgun (WGS) entry which is preliminary data.</text>
</comment>
<keyword evidence="4" id="KW-1185">Reference proteome</keyword>
<evidence type="ECO:0000256" key="1">
    <source>
        <dbReference type="SAM" id="Coils"/>
    </source>
</evidence>
<proteinExistence type="predicted"/>
<keyword evidence="2" id="KW-1133">Transmembrane helix</keyword>
<dbReference type="Proteomes" id="UP000789803">
    <property type="component" value="Unassembled WGS sequence"/>
</dbReference>
<keyword evidence="1" id="KW-0175">Coiled coil</keyword>
<feature type="transmembrane region" description="Helical" evidence="2">
    <location>
        <begin position="130"/>
        <end position="149"/>
    </location>
</feature>
<sequence>MEKNTNKIEELNDKLANLVLMLQRQNRDLLEDTNLNAMHIKQLRERFEKAYNGLNGEIRKTNENCDEFSQGLEVKFNENGNNNYSNFIKELIKNDFTAIQNNIIEELRRELGSGNAVKTSPKSSNLTSNIALILSIVSFIFLMILNFKFNLFLQILG</sequence>
<organism evidence="3 4">
    <name type="scientific">Campylobacter majalis</name>
    <dbReference type="NCBI Taxonomy" id="2790656"/>
    <lineage>
        <taxon>Bacteria</taxon>
        <taxon>Pseudomonadati</taxon>
        <taxon>Campylobacterota</taxon>
        <taxon>Epsilonproteobacteria</taxon>
        <taxon>Campylobacterales</taxon>
        <taxon>Campylobacteraceae</taxon>
        <taxon>Campylobacter</taxon>
    </lineage>
</organism>
<reference evidence="3 4" key="1">
    <citation type="submission" date="2020-11" db="EMBL/GenBank/DDBJ databases">
        <authorList>
            <person name="Peeters C."/>
        </authorList>
    </citation>
    <scope>NUCLEOTIDE SEQUENCE [LARGE SCALE GENOMIC DNA]</scope>
    <source>
        <strain evidence="3 4">LMG 7974</strain>
    </source>
</reference>
<name>A0ABM8Q967_9BACT</name>
<dbReference type="RefSeq" id="WP_229933382.1">
    <property type="nucleotide sequence ID" value="NZ_CAJHOF010000017.1"/>
</dbReference>
<evidence type="ECO:0000256" key="2">
    <source>
        <dbReference type="SAM" id="Phobius"/>
    </source>
</evidence>
<feature type="coiled-coil region" evidence="1">
    <location>
        <begin position="1"/>
        <end position="64"/>
    </location>
</feature>
<protein>
    <submittedName>
        <fullName evidence="3">Uncharacterized protein</fullName>
    </submittedName>
</protein>
<evidence type="ECO:0000313" key="4">
    <source>
        <dbReference type="Proteomes" id="UP000789803"/>
    </source>
</evidence>
<evidence type="ECO:0000313" key="3">
    <source>
        <dbReference type="EMBL" id="CAD7289526.1"/>
    </source>
</evidence>
<keyword evidence="2" id="KW-0812">Transmembrane</keyword>